<dbReference type="InterPro" id="IPR035965">
    <property type="entry name" value="PAS-like_dom_sf"/>
</dbReference>
<evidence type="ECO:0000256" key="1">
    <source>
        <dbReference type="SAM" id="Coils"/>
    </source>
</evidence>
<dbReference type="CDD" id="cd00130">
    <property type="entry name" value="PAS"/>
    <property type="match status" value="2"/>
</dbReference>
<feature type="compositionally biased region" description="Basic and acidic residues" evidence="2">
    <location>
        <begin position="19"/>
        <end position="30"/>
    </location>
</feature>
<dbReference type="Pfam" id="PF08448">
    <property type="entry name" value="PAS_4"/>
    <property type="match status" value="2"/>
</dbReference>
<organism evidence="5 6">
    <name type="scientific">Natronococcus jeotgali DSM 18795</name>
    <dbReference type="NCBI Taxonomy" id="1227498"/>
    <lineage>
        <taxon>Archaea</taxon>
        <taxon>Methanobacteriati</taxon>
        <taxon>Methanobacteriota</taxon>
        <taxon>Stenosarchaea group</taxon>
        <taxon>Halobacteria</taxon>
        <taxon>Halobacteriales</taxon>
        <taxon>Natrialbaceae</taxon>
        <taxon>Natronococcus</taxon>
    </lineage>
</organism>
<dbReference type="InterPro" id="IPR052155">
    <property type="entry name" value="Biofilm_reg_signaling"/>
</dbReference>
<sequence length="648" mass="70494">MVVRPTSVRIDDAGPSGDGPRRLASAEREGSDVTVRSVPFVDRIADGVFALDERLRVTYLNDEAAALFGADREDVLGEPLGEAVPGTLEGQFPAAFYRAADGGLPATVELYHHERDARFELRAYPVEDGLSAFVLELDDRERRVDRRAAVLEAIDDGVVTIDGNRRIVGVNEAMTSFLGADRADLVGEGVDALAALAGVADEDLEAIRRGIGDVESGLARQRRFELPVTDGDGSERVGELRLVPIRDGAASVAAVVRDVTDRREYERVVESLHEVTRWLLEADDPEEICAVAVHAGSDLLGLPISGVWLLEDERGYLEPVAGTAEAYDEFGGFPRFGPGEGLVWDAFEAGEVERFDDLRTVDDLYNPDTPLRSEVIAPIGTHGVLMTGSFEPEAFDETDVELLSTLVENTRAALDRTERERALRERTERIERQTERLEAIARLLSRDLECQLERVGSVLDAGDGDDRELPPAEREVESILDRTDRLVDDVRELARDAGAVGARSRLDLATAVEDARSAVGLEPDAVRLVGGATLRADRDRFRHLLESAFDAIAARTDDVAIEIGPLEDGSRGLFVRDAESVAAVDGLGPAVGGVREGAELAVLGAIARAHGWRPLVERDRRDRLRIAIREIATLERTESGSGSRPSAR</sequence>
<keyword evidence="6" id="KW-1185">Reference proteome</keyword>
<dbReference type="PANTHER" id="PTHR44757:SF2">
    <property type="entry name" value="BIOFILM ARCHITECTURE MAINTENANCE PROTEIN MBAA"/>
    <property type="match status" value="1"/>
</dbReference>
<feature type="domain" description="PAS" evidence="3">
    <location>
        <begin position="41"/>
        <end position="78"/>
    </location>
</feature>
<feature type="coiled-coil region" evidence="1">
    <location>
        <begin position="400"/>
        <end position="440"/>
    </location>
</feature>
<dbReference type="PROSITE" id="PS50113">
    <property type="entry name" value="PAC"/>
    <property type="match status" value="1"/>
</dbReference>
<dbReference type="AlphaFoldDB" id="L9WW46"/>
<name>L9WW46_9EURY</name>
<proteinExistence type="predicted"/>
<dbReference type="Gene3D" id="3.30.450.40">
    <property type="match status" value="1"/>
</dbReference>
<keyword evidence="1" id="KW-0175">Coiled coil</keyword>
<accession>L9WW46</accession>
<gene>
    <name evidence="5" type="ORF">C492_17263</name>
</gene>
<dbReference type="InterPro" id="IPR003018">
    <property type="entry name" value="GAF"/>
</dbReference>
<dbReference type="InterPro" id="IPR000014">
    <property type="entry name" value="PAS"/>
</dbReference>
<protein>
    <submittedName>
        <fullName evidence="5">PAS sensor protein</fullName>
    </submittedName>
</protein>
<dbReference type="PATRIC" id="fig|1227498.3.peg.3404"/>
<dbReference type="PROSITE" id="PS50112">
    <property type="entry name" value="PAS"/>
    <property type="match status" value="2"/>
</dbReference>
<dbReference type="OrthoDB" id="8127at2157"/>
<reference evidence="5 6" key="1">
    <citation type="journal article" date="2014" name="PLoS Genet.">
        <title>Phylogenetically driven sequencing of extremely halophilic archaea reveals strategies for static and dynamic osmo-response.</title>
        <authorList>
            <person name="Becker E.A."/>
            <person name="Seitzer P.M."/>
            <person name="Tritt A."/>
            <person name="Larsen D."/>
            <person name="Krusor M."/>
            <person name="Yao A.I."/>
            <person name="Wu D."/>
            <person name="Madern D."/>
            <person name="Eisen J.A."/>
            <person name="Darling A.E."/>
            <person name="Facciotti M.T."/>
        </authorList>
    </citation>
    <scope>NUCLEOTIDE SEQUENCE [LARGE SCALE GENOMIC DNA]</scope>
    <source>
        <strain evidence="5 6">DSM 18795</strain>
    </source>
</reference>
<dbReference type="Proteomes" id="UP000011531">
    <property type="component" value="Unassembled WGS sequence"/>
</dbReference>
<dbReference type="InterPro" id="IPR013656">
    <property type="entry name" value="PAS_4"/>
</dbReference>
<feature type="region of interest" description="Disordered" evidence="2">
    <location>
        <begin position="1"/>
        <end position="30"/>
    </location>
</feature>
<dbReference type="Gene3D" id="3.30.450.20">
    <property type="entry name" value="PAS domain"/>
    <property type="match status" value="2"/>
</dbReference>
<evidence type="ECO:0000259" key="4">
    <source>
        <dbReference type="PROSITE" id="PS50113"/>
    </source>
</evidence>
<evidence type="ECO:0000259" key="3">
    <source>
        <dbReference type="PROSITE" id="PS50112"/>
    </source>
</evidence>
<dbReference type="SUPFAM" id="SSF55781">
    <property type="entry name" value="GAF domain-like"/>
    <property type="match status" value="1"/>
</dbReference>
<dbReference type="SUPFAM" id="SSF55785">
    <property type="entry name" value="PYP-like sensor domain (PAS domain)"/>
    <property type="match status" value="2"/>
</dbReference>
<dbReference type="STRING" id="1227498.C492_17263"/>
<dbReference type="SMART" id="SM00065">
    <property type="entry name" value="GAF"/>
    <property type="match status" value="1"/>
</dbReference>
<evidence type="ECO:0000313" key="5">
    <source>
        <dbReference type="EMBL" id="ELY53729.1"/>
    </source>
</evidence>
<evidence type="ECO:0000313" key="6">
    <source>
        <dbReference type="Proteomes" id="UP000011531"/>
    </source>
</evidence>
<dbReference type="NCBIfam" id="TIGR00229">
    <property type="entry name" value="sensory_box"/>
    <property type="match status" value="1"/>
</dbReference>
<comment type="caution">
    <text evidence="5">The sequence shown here is derived from an EMBL/GenBank/DDBJ whole genome shotgun (WGS) entry which is preliminary data.</text>
</comment>
<dbReference type="SMART" id="SM00091">
    <property type="entry name" value="PAS"/>
    <property type="match status" value="2"/>
</dbReference>
<dbReference type="EMBL" id="AOIA01000144">
    <property type="protein sequence ID" value="ELY53729.1"/>
    <property type="molecule type" value="Genomic_DNA"/>
</dbReference>
<dbReference type="PANTHER" id="PTHR44757">
    <property type="entry name" value="DIGUANYLATE CYCLASE DGCP"/>
    <property type="match status" value="1"/>
</dbReference>
<dbReference type="RefSeq" id="WP_008425774.1">
    <property type="nucleotide sequence ID" value="NZ_AOIA01000144.1"/>
</dbReference>
<feature type="domain" description="PAC" evidence="4">
    <location>
        <begin position="222"/>
        <end position="274"/>
    </location>
</feature>
<dbReference type="InterPro" id="IPR029016">
    <property type="entry name" value="GAF-like_dom_sf"/>
</dbReference>
<evidence type="ECO:0000256" key="2">
    <source>
        <dbReference type="SAM" id="MobiDB-lite"/>
    </source>
</evidence>
<feature type="domain" description="PAS" evidence="3">
    <location>
        <begin position="143"/>
        <end position="221"/>
    </location>
</feature>
<dbReference type="InterPro" id="IPR000700">
    <property type="entry name" value="PAS-assoc_C"/>
</dbReference>
<dbReference type="Pfam" id="PF13185">
    <property type="entry name" value="GAF_2"/>
    <property type="match status" value="1"/>
</dbReference>